<dbReference type="InterPro" id="IPR043594">
    <property type="entry name" value="HMGL"/>
</dbReference>
<dbReference type="Pfam" id="PF00682">
    <property type="entry name" value="HMGL-like"/>
    <property type="match status" value="1"/>
</dbReference>
<dbReference type="OrthoDB" id="9784013at2"/>
<dbReference type="RefSeq" id="WP_034739277.1">
    <property type="nucleotide sequence ID" value="NZ_AWFG01000020.1"/>
</dbReference>
<dbReference type="PATRIC" id="fig|1280947.3.peg.1783"/>
<keyword evidence="6" id="KW-1185">Reference proteome</keyword>
<keyword evidence="2" id="KW-0479">Metal-binding</keyword>
<dbReference type="eggNOG" id="COG0119">
    <property type="taxonomic scope" value="Bacteria"/>
</dbReference>
<dbReference type="PANTHER" id="PTHR42738">
    <property type="entry name" value="HYDROXYMETHYLGLUTARYL-COA LYASE"/>
    <property type="match status" value="1"/>
</dbReference>
<keyword evidence="3" id="KW-0456">Lyase</keyword>
<dbReference type="PANTHER" id="PTHR42738:SF7">
    <property type="entry name" value="HYDROXYMETHYLGLUTARYL-COA LYASE"/>
    <property type="match status" value="1"/>
</dbReference>
<name>A0A062UN32_9PROT</name>
<proteinExistence type="inferred from homology"/>
<dbReference type="STRING" id="1280947.HY30_15970"/>
<dbReference type="CDD" id="cd07938">
    <property type="entry name" value="DRE_TIM_HMGL"/>
    <property type="match status" value="1"/>
</dbReference>
<dbReference type="EMBL" id="AWFG01000020">
    <property type="protein sequence ID" value="KCZ58702.1"/>
    <property type="molecule type" value="Genomic_DNA"/>
</dbReference>
<evidence type="ECO:0000256" key="1">
    <source>
        <dbReference type="ARBA" id="ARBA00009405"/>
    </source>
</evidence>
<dbReference type="InterPro" id="IPR000891">
    <property type="entry name" value="PYR_CT"/>
</dbReference>
<evidence type="ECO:0000313" key="6">
    <source>
        <dbReference type="Proteomes" id="UP000027190"/>
    </source>
</evidence>
<protein>
    <recommendedName>
        <fullName evidence="4">Pyruvate carboxyltransferase domain-containing protein</fullName>
    </recommendedName>
</protein>
<evidence type="ECO:0000256" key="3">
    <source>
        <dbReference type="ARBA" id="ARBA00023239"/>
    </source>
</evidence>
<dbReference type="Gene3D" id="3.20.20.70">
    <property type="entry name" value="Aldolase class I"/>
    <property type="match status" value="1"/>
</dbReference>
<dbReference type="PROSITE" id="PS50991">
    <property type="entry name" value="PYR_CT"/>
    <property type="match status" value="1"/>
</dbReference>
<comment type="caution">
    <text evidence="5">The sequence shown here is derived from an EMBL/GenBank/DDBJ whole genome shotgun (WGS) entry which is preliminary data.</text>
</comment>
<dbReference type="GO" id="GO:0046872">
    <property type="term" value="F:metal ion binding"/>
    <property type="evidence" value="ECO:0007669"/>
    <property type="project" value="UniProtKB-KW"/>
</dbReference>
<dbReference type="GO" id="GO:0006552">
    <property type="term" value="P:L-leucine catabolic process"/>
    <property type="evidence" value="ECO:0007669"/>
    <property type="project" value="TreeGrafter"/>
</dbReference>
<accession>A0A062UN32</accession>
<comment type="similarity">
    <text evidence="1">Belongs to the HMG-CoA lyase family.</text>
</comment>
<feature type="domain" description="Pyruvate carboxyltransferase" evidence="4">
    <location>
        <begin position="8"/>
        <end position="286"/>
    </location>
</feature>
<sequence>MSDRPQKVFIVEEGPREGFQFERGPILTEDKIRLIDALSTTGLRQIQTVSFVPAKNVPGMADAEQVVAGFERVPGVEYTALWLNETGLRRAVSTGKLDIHGHISLCLSGEFLRRNQNRTITENYEKQREILRTYRDMGIRVRMGALMAAFGCNFAGDIDPKNVVEMIGDLLRLSQEANVTLDYITLADTMAWATPSSIRRVVGAVRSRYPDLQLCLHLHDTRGMALANAWAGLELGIDRFDAAVAGLGGCPFAEHKGAAGNICTEDLVFLCEEAGIETGVDLEKLVEAALLAEEIVGHPLPGSIKTGGSLNPYRARSGMNS</sequence>
<dbReference type="GO" id="GO:0004419">
    <property type="term" value="F:hydroxymethylglutaryl-CoA lyase activity"/>
    <property type="evidence" value="ECO:0007669"/>
    <property type="project" value="TreeGrafter"/>
</dbReference>
<evidence type="ECO:0000256" key="2">
    <source>
        <dbReference type="ARBA" id="ARBA00022723"/>
    </source>
</evidence>
<dbReference type="SUPFAM" id="SSF51569">
    <property type="entry name" value="Aldolase"/>
    <property type="match status" value="1"/>
</dbReference>
<dbReference type="GO" id="GO:0046951">
    <property type="term" value="P:ketone body biosynthetic process"/>
    <property type="evidence" value="ECO:0007669"/>
    <property type="project" value="TreeGrafter"/>
</dbReference>
<evidence type="ECO:0000259" key="4">
    <source>
        <dbReference type="PROSITE" id="PS50991"/>
    </source>
</evidence>
<reference evidence="5 6" key="1">
    <citation type="journal article" date="2014" name="Antonie Van Leeuwenhoek">
        <title>Hyphomonas beringensis sp. nov. and Hyphomonas chukchiensis sp. nov., isolated from surface seawater of the Bering Sea and Chukchi Sea.</title>
        <authorList>
            <person name="Li C."/>
            <person name="Lai Q."/>
            <person name="Li G."/>
            <person name="Dong C."/>
            <person name="Wang J."/>
            <person name="Liao Y."/>
            <person name="Shao Z."/>
        </authorList>
    </citation>
    <scope>NUCLEOTIDE SEQUENCE [LARGE SCALE GENOMIC DNA]</scope>
    <source>
        <strain evidence="5 6">BH-BN04-4</strain>
    </source>
</reference>
<dbReference type="InterPro" id="IPR013785">
    <property type="entry name" value="Aldolase_TIM"/>
</dbReference>
<dbReference type="NCBIfam" id="NF004283">
    <property type="entry name" value="PRK05692.1"/>
    <property type="match status" value="1"/>
</dbReference>
<organism evidence="5 6">
    <name type="scientific">Hyphomonas chukchiensis</name>
    <dbReference type="NCBI Taxonomy" id="1280947"/>
    <lineage>
        <taxon>Bacteria</taxon>
        <taxon>Pseudomonadati</taxon>
        <taxon>Pseudomonadota</taxon>
        <taxon>Alphaproteobacteria</taxon>
        <taxon>Hyphomonadales</taxon>
        <taxon>Hyphomonadaceae</taxon>
        <taxon>Hyphomonas</taxon>
    </lineage>
</organism>
<evidence type="ECO:0000313" key="5">
    <source>
        <dbReference type="EMBL" id="KCZ58702.1"/>
    </source>
</evidence>
<dbReference type="Proteomes" id="UP000027190">
    <property type="component" value="Unassembled WGS sequence"/>
</dbReference>
<dbReference type="AlphaFoldDB" id="A0A062UN32"/>
<gene>
    <name evidence="5" type="ORF">HY30_15970</name>
</gene>